<feature type="domain" description="Acyl-CoA dehydrogenase/oxidase C-terminal" evidence="6">
    <location>
        <begin position="230"/>
        <end position="358"/>
    </location>
</feature>
<organism evidence="8 9">
    <name type="scientific">Mycolicibacterium chitae</name>
    <name type="common">Mycobacterium chitae</name>
    <dbReference type="NCBI Taxonomy" id="1792"/>
    <lineage>
        <taxon>Bacteria</taxon>
        <taxon>Bacillati</taxon>
        <taxon>Actinomycetota</taxon>
        <taxon>Actinomycetes</taxon>
        <taxon>Mycobacteriales</taxon>
        <taxon>Mycobacteriaceae</taxon>
        <taxon>Mycolicibacterium</taxon>
    </lineage>
</organism>
<evidence type="ECO:0000256" key="2">
    <source>
        <dbReference type="ARBA" id="ARBA00009347"/>
    </source>
</evidence>
<protein>
    <submittedName>
        <fullName evidence="8">Acyl-CoA dehydrogenase FadE18_1</fullName>
        <ecNumber evidence="8">1.3.8.1</ecNumber>
        <ecNumber evidence="8">1.3.99.-</ecNumber>
    </submittedName>
</protein>
<evidence type="ECO:0000256" key="1">
    <source>
        <dbReference type="ARBA" id="ARBA00001974"/>
    </source>
</evidence>
<proteinExistence type="inferred from homology"/>
<dbReference type="Gene3D" id="1.10.540.10">
    <property type="entry name" value="Acyl-CoA dehydrogenase/oxidase, N-terminal domain"/>
    <property type="match status" value="1"/>
</dbReference>
<evidence type="ECO:0000313" key="9">
    <source>
        <dbReference type="Proteomes" id="UP000282551"/>
    </source>
</evidence>
<evidence type="ECO:0000259" key="6">
    <source>
        <dbReference type="Pfam" id="PF00441"/>
    </source>
</evidence>
<dbReference type="Pfam" id="PF02771">
    <property type="entry name" value="Acyl-CoA_dh_N"/>
    <property type="match status" value="1"/>
</dbReference>
<dbReference type="InterPro" id="IPR036250">
    <property type="entry name" value="AcylCo_DH-like_C"/>
</dbReference>
<dbReference type="OrthoDB" id="8677713at2"/>
<evidence type="ECO:0000256" key="4">
    <source>
        <dbReference type="ARBA" id="ARBA00022827"/>
    </source>
</evidence>
<keyword evidence="3" id="KW-0285">Flavoprotein</keyword>
<dbReference type="Gene3D" id="1.20.140.10">
    <property type="entry name" value="Butyryl-CoA Dehydrogenase, subunit A, domain 3"/>
    <property type="match status" value="1"/>
</dbReference>
<keyword evidence="4" id="KW-0274">FAD</keyword>
<evidence type="ECO:0000256" key="5">
    <source>
        <dbReference type="ARBA" id="ARBA00023002"/>
    </source>
</evidence>
<comment type="similarity">
    <text evidence="2">Belongs to the acyl-CoA dehydrogenase family.</text>
</comment>
<evidence type="ECO:0000313" key="8">
    <source>
        <dbReference type="EMBL" id="VEG49243.1"/>
    </source>
</evidence>
<comment type="cofactor">
    <cofactor evidence="1">
        <name>FAD</name>
        <dbReference type="ChEBI" id="CHEBI:57692"/>
    </cofactor>
</comment>
<sequence>MSGIATPDTGDLLYSDTEDELRASVRALLTKSAPWDAVLARTESPETTDSALWRALVHEVGCTALSVSEQFDGGGASWREVAVVAEELGRAVAPVPFLGHSLAIALLQELQQTELLGRLARGELTATVAIPFGAPAAVPGAEIEVTDGRLSGTIRTVADALVADVLLVPVADAVYVVAAHADGLSRNAIVSLDMTRPLADLVLDGVAATPATTNRDVAAALTRTRQIGSALLASEQLGAAEKCLEMTVEYLLVRRQFARTIGSYQALKHRAADVWVAITQAKAVARYAAECAATDSADLPVAAALAKAHCSEVVQQAAEECLQLHGGIGFTWEHPTHLYLKRAKSSALALGGPAYHRGVLSTLIDLDGADQ</sequence>
<evidence type="ECO:0000259" key="7">
    <source>
        <dbReference type="Pfam" id="PF02771"/>
    </source>
</evidence>
<dbReference type="Proteomes" id="UP000282551">
    <property type="component" value="Chromosome"/>
</dbReference>
<dbReference type="GO" id="GO:0016937">
    <property type="term" value="F:short-chain fatty acyl-CoA dehydrogenase activity"/>
    <property type="evidence" value="ECO:0007669"/>
    <property type="project" value="UniProtKB-EC"/>
</dbReference>
<dbReference type="AlphaFoldDB" id="A0A3S4RUM5"/>
<keyword evidence="5 8" id="KW-0560">Oxidoreductase</keyword>
<accession>A0A3S4RUM5</accession>
<dbReference type="EC" id="1.3.99.-" evidence="8"/>
<dbReference type="PANTHER" id="PTHR43884:SF20">
    <property type="entry name" value="ACYL-COA DEHYDROGENASE FADE28"/>
    <property type="match status" value="1"/>
</dbReference>
<dbReference type="EC" id="1.3.8.1" evidence="8"/>
<name>A0A3S4RUM5_MYCCI</name>
<dbReference type="SUPFAM" id="SSF47203">
    <property type="entry name" value="Acyl-CoA dehydrogenase C-terminal domain-like"/>
    <property type="match status" value="1"/>
</dbReference>
<dbReference type="RefSeq" id="WP_126334941.1">
    <property type="nucleotide sequence ID" value="NZ_AP022604.1"/>
</dbReference>
<dbReference type="EMBL" id="LR134355">
    <property type="protein sequence ID" value="VEG49243.1"/>
    <property type="molecule type" value="Genomic_DNA"/>
</dbReference>
<dbReference type="Pfam" id="PF00441">
    <property type="entry name" value="Acyl-CoA_dh_1"/>
    <property type="match status" value="1"/>
</dbReference>
<reference evidence="8 9" key="1">
    <citation type="submission" date="2018-12" db="EMBL/GenBank/DDBJ databases">
        <authorList>
            <consortium name="Pathogen Informatics"/>
        </authorList>
    </citation>
    <scope>NUCLEOTIDE SEQUENCE [LARGE SCALE GENOMIC DNA]</scope>
    <source>
        <strain evidence="8 9">NCTC10485</strain>
    </source>
</reference>
<dbReference type="SUPFAM" id="SSF56645">
    <property type="entry name" value="Acyl-CoA dehydrogenase NM domain-like"/>
    <property type="match status" value="1"/>
</dbReference>
<dbReference type="GO" id="GO:0050660">
    <property type="term" value="F:flavin adenine dinucleotide binding"/>
    <property type="evidence" value="ECO:0007669"/>
    <property type="project" value="InterPro"/>
</dbReference>
<keyword evidence="9" id="KW-1185">Reference proteome</keyword>
<dbReference type="InterPro" id="IPR013786">
    <property type="entry name" value="AcylCoA_DH/ox_N"/>
</dbReference>
<dbReference type="PANTHER" id="PTHR43884">
    <property type="entry name" value="ACYL-COA DEHYDROGENASE"/>
    <property type="match status" value="1"/>
</dbReference>
<gene>
    <name evidence="8" type="primary">fadE18_1</name>
    <name evidence="8" type="ORF">NCTC10485_03550</name>
</gene>
<dbReference type="InterPro" id="IPR009075">
    <property type="entry name" value="AcylCo_DH/oxidase_C"/>
</dbReference>
<dbReference type="InterPro" id="IPR037069">
    <property type="entry name" value="AcylCoA_DH/ox_N_sf"/>
</dbReference>
<dbReference type="InterPro" id="IPR009100">
    <property type="entry name" value="AcylCoA_DH/oxidase_NM_dom_sf"/>
</dbReference>
<evidence type="ECO:0000256" key="3">
    <source>
        <dbReference type="ARBA" id="ARBA00022630"/>
    </source>
</evidence>
<feature type="domain" description="Acyl-CoA dehydrogenase/oxidase N-terminal" evidence="7">
    <location>
        <begin position="15"/>
        <end position="123"/>
    </location>
</feature>